<accession>A0A3A8IMF9</accession>
<comment type="caution">
    <text evidence="4">The sequence shown here is derived from an EMBL/GenBank/DDBJ whole genome shotgun (WGS) entry which is preliminary data.</text>
</comment>
<evidence type="ECO:0000256" key="2">
    <source>
        <dbReference type="ARBA" id="ARBA00022729"/>
    </source>
</evidence>
<evidence type="ECO:0000313" key="5">
    <source>
        <dbReference type="Proteomes" id="UP000268094"/>
    </source>
</evidence>
<dbReference type="Proteomes" id="UP000268094">
    <property type="component" value="Unassembled WGS sequence"/>
</dbReference>
<evidence type="ECO:0000256" key="1">
    <source>
        <dbReference type="ARBA" id="ARBA00004196"/>
    </source>
</evidence>
<name>A0A3A8IMF9_9BACT</name>
<organism evidence="4 5">
    <name type="scientific">Corallococcus terminator</name>
    <dbReference type="NCBI Taxonomy" id="2316733"/>
    <lineage>
        <taxon>Bacteria</taxon>
        <taxon>Pseudomonadati</taxon>
        <taxon>Myxococcota</taxon>
        <taxon>Myxococcia</taxon>
        <taxon>Myxococcales</taxon>
        <taxon>Cystobacterineae</taxon>
        <taxon>Myxococcaceae</taxon>
        <taxon>Corallococcus</taxon>
    </lineage>
</organism>
<evidence type="ECO:0000313" key="4">
    <source>
        <dbReference type="EMBL" id="RKG84627.1"/>
    </source>
</evidence>
<dbReference type="CDD" id="cd14658">
    <property type="entry name" value="Imelysin-like_IrpA"/>
    <property type="match status" value="1"/>
</dbReference>
<dbReference type="EMBL" id="RAVZ01000151">
    <property type="protein sequence ID" value="RKG84627.1"/>
    <property type="molecule type" value="Genomic_DNA"/>
</dbReference>
<dbReference type="PROSITE" id="PS51257">
    <property type="entry name" value="PROKAR_LIPOPROTEIN"/>
    <property type="match status" value="1"/>
</dbReference>
<dbReference type="Pfam" id="PF09375">
    <property type="entry name" value="Peptidase_M75"/>
    <property type="match status" value="1"/>
</dbReference>
<keyword evidence="2" id="KW-0732">Signal</keyword>
<dbReference type="InterPro" id="IPR034982">
    <property type="entry name" value="Imelysin-like_IrpA"/>
</dbReference>
<dbReference type="OrthoDB" id="9764688at2"/>
<evidence type="ECO:0000259" key="3">
    <source>
        <dbReference type="Pfam" id="PF09375"/>
    </source>
</evidence>
<dbReference type="InterPro" id="IPR018976">
    <property type="entry name" value="Imelysin-like"/>
</dbReference>
<keyword evidence="5" id="KW-1185">Reference proteome</keyword>
<dbReference type="Gene3D" id="1.20.1420.20">
    <property type="entry name" value="M75 peptidase, HXXE motif"/>
    <property type="match status" value="1"/>
</dbReference>
<protein>
    <submittedName>
        <fullName evidence="4">Peptidase M75</fullName>
    </submittedName>
</protein>
<dbReference type="AlphaFoldDB" id="A0A3A8IMF9"/>
<comment type="subcellular location">
    <subcellularLocation>
        <location evidence="1">Cell envelope</location>
    </subcellularLocation>
</comment>
<dbReference type="RefSeq" id="WP_120542530.1">
    <property type="nucleotide sequence ID" value="NZ_RAVZ01000151.1"/>
</dbReference>
<gene>
    <name evidence="4" type="ORF">D7V88_21520</name>
</gene>
<dbReference type="InterPro" id="IPR038352">
    <property type="entry name" value="Imelysin_sf"/>
</dbReference>
<dbReference type="GO" id="GO:0030313">
    <property type="term" value="C:cell envelope"/>
    <property type="evidence" value="ECO:0007669"/>
    <property type="project" value="UniProtKB-SubCell"/>
</dbReference>
<reference evidence="5" key="1">
    <citation type="submission" date="2018-09" db="EMBL/GenBank/DDBJ databases">
        <authorList>
            <person name="Livingstone P.G."/>
            <person name="Whitworth D.E."/>
        </authorList>
    </citation>
    <scope>NUCLEOTIDE SEQUENCE [LARGE SCALE GENOMIC DNA]</scope>
    <source>
        <strain evidence="5">CA054A</strain>
    </source>
</reference>
<proteinExistence type="predicted"/>
<feature type="domain" description="Imelysin-like" evidence="3">
    <location>
        <begin position="47"/>
        <end position="349"/>
    </location>
</feature>
<sequence>MSLRSLKFSLLVGGALVLGACGDDDDGGDLESLDQQLVINFADAVVVPTYNQLATRMVELDAAALALKNTPGAATLKAAQDAWFAARIPWEQSEAFLFGPVDSYGWDPALDSWPVNRTDLDAVLGNSDTLSQTYVSNLQETQKGYHTTEYLLFGEGVTKQPEDFNARQFEYLLALTAELKAVSGNLAASWTTGVDGKAPYRDTLAKAGEAGNTVYPTVEDGAQEMLGGILVILDEVANGKIADPYDAKDANLVESQFALNSLSDFTNNMRSVENVYLGHMPGVAAKGLSMSDVVKARDSALDMRVKAELAATITALGKVPEPFPVSIKDPASADEIEGAQEAIRKLHDTFQVDVKAVILP</sequence>